<sequence>MSPLSLRLFVSAALLLSLAACGQKGPPANQAPPPPEVGVVTVKASSVPLTRELVGRLAATRTAEVRARVPGIVESRLYTEGSDVTAGQPLFKIDPAPLQAALNAREAALGQARANAANADAKARRYQDLSARGVIAKQDLDDAIAAQRTSAAAVKQAQADVESARLSLGYASVTAPIAGRAGRALVTEGALVGQGETTPLTVVEQIDPIYVDFSQSAAEVAQLRRAQAAGKLKLAAPDQVEVQLTLPDGSAYGQSGTLSFADLAVDPATSAVSLRATFPNAERTLLPGMFVKLRLVQGELEQAFVVPQKAIQRDPKGAYVLVVGADSKVQMKHVELGELAGADWVVKSGLADGDQVIVSGLQKAQPDKPAKAVPQEQLDQPPAPAAPAAPKA</sequence>
<dbReference type="Gene3D" id="2.40.50.100">
    <property type="match status" value="1"/>
</dbReference>
<evidence type="ECO:0000313" key="9">
    <source>
        <dbReference type="EMBL" id="MCQ4163404.1"/>
    </source>
</evidence>
<dbReference type="Pfam" id="PF25944">
    <property type="entry name" value="Beta-barrel_RND"/>
    <property type="match status" value="1"/>
</dbReference>
<dbReference type="SUPFAM" id="SSF111369">
    <property type="entry name" value="HlyD-like secretion proteins"/>
    <property type="match status" value="1"/>
</dbReference>
<feature type="region of interest" description="Disordered" evidence="3">
    <location>
        <begin position="363"/>
        <end position="392"/>
    </location>
</feature>
<dbReference type="InterPro" id="IPR058627">
    <property type="entry name" value="MdtA-like_C"/>
</dbReference>
<reference evidence="9" key="1">
    <citation type="submission" date="2022-07" db="EMBL/GenBank/DDBJ databases">
        <title>Tahibacter sp., a new gammaproteobacterium isolated from the silt sample collected at pig farm.</title>
        <authorList>
            <person name="Chen H."/>
        </authorList>
    </citation>
    <scope>NUCLEOTIDE SEQUENCE</scope>
    <source>
        <strain evidence="9">P2K</strain>
    </source>
</reference>
<dbReference type="InterPro" id="IPR058625">
    <property type="entry name" value="MdtA-like_BSH"/>
</dbReference>
<evidence type="ECO:0000313" key="10">
    <source>
        <dbReference type="Proteomes" id="UP001165498"/>
    </source>
</evidence>
<proteinExistence type="inferred from homology"/>
<dbReference type="Pfam" id="PF25967">
    <property type="entry name" value="RND-MFP_C"/>
    <property type="match status" value="1"/>
</dbReference>
<dbReference type="RefSeq" id="WP_255910523.1">
    <property type="nucleotide sequence ID" value="NZ_JANFQO010000001.1"/>
</dbReference>
<feature type="domain" description="Multidrug resistance protein MdtA-like beta-barrel" evidence="7">
    <location>
        <begin position="208"/>
        <end position="296"/>
    </location>
</feature>
<feature type="domain" description="Multidrug resistance protein MdtA-like C-terminal permuted SH3" evidence="8">
    <location>
        <begin position="302"/>
        <end position="363"/>
    </location>
</feature>
<dbReference type="NCBIfam" id="TIGR01730">
    <property type="entry name" value="RND_mfp"/>
    <property type="match status" value="1"/>
</dbReference>
<dbReference type="Gene3D" id="2.40.30.170">
    <property type="match status" value="1"/>
</dbReference>
<evidence type="ECO:0000256" key="2">
    <source>
        <dbReference type="ARBA" id="ARBA00009477"/>
    </source>
</evidence>
<accession>A0ABT1QLK2</accession>
<comment type="caution">
    <text evidence="9">The sequence shown here is derived from an EMBL/GenBank/DDBJ whole genome shotgun (WGS) entry which is preliminary data.</text>
</comment>
<dbReference type="InterPro" id="IPR006143">
    <property type="entry name" value="RND_pump_MFP"/>
</dbReference>
<dbReference type="PANTHER" id="PTHR30158">
    <property type="entry name" value="ACRA/E-RELATED COMPONENT OF DRUG EFFLUX TRANSPORTER"/>
    <property type="match status" value="1"/>
</dbReference>
<comment type="similarity">
    <text evidence="2">Belongs to the membrane fusion protein (MFP) (TC 8.A.1) family.</text>
</comment>
<evidence type="ECO:0000256" key="1">
    <source>
        <dbReference type="ARBA" id="ARBA00004519"/>
    </source>
</evidence>
<evidence type="ECO:0000259" key="8">
    <source>
        <dbReference type="Pfam" id="PF25967"/>
    </source>
</evidence>
<dbReference type="Pfam" id="PF25917">
    <property type="entry name" value="BSH_RND"/>
    <property type="match status" value="1"/>
</dbReference>
<dbReference type="Proteomes" id="UP001165498">
    <property type="component" value="Unassembled WGS sequence"/>
</dbReference>
<evidence type="ECO:0000259" key="6">
    <source>
        <dbReference type="Pfam" id="PF25917"/>
    </source>
</evidence>
<dbReference type="EMBL" id="JANFQO010000001">
    <property type="protein sequence ID" value="MCQ4163404.1"/>
    <property type="molecule type" value="Genomic_DNA"/>
</dbReference>
<dbReference type="PANTHER" id="PTHR30158:SF3">
    <property type="entry name" value="MULTIDRUG EFFLUX PUMP SUBUNIT ACRA-RELATED"/>
    <property type="match status" value="1"/>
</dbReference>
<dbReference type="InterPro" id="IPR058626">
    <property type="entry name" value="MdtA-like_b-barrel"/>
</dbReference>
<evidence type="ECO:0000259" key="5">
    <source>
        <dbReference type="Pfam" id="PF25876"/>
    </source>
</evidence>
<name>A0ABT1QLK2_9GAMM</name>
<comment type="subcellular location">
    <subcellularLocation>
        <location evidence="1">Cell inner membrane</location>
        <topology evidence="1">Lipid-anchor</topology>
    </subcellularLocation>
</comment>
<feature type="chain" id="PRO_5047371685" evidence="4">
    <location>
        <begin position="20"/>
        <end position="392"/>
    </location>
</feature>
<organism evidence="9 10">
    <name type="scientific">Tahibacter harae</name>
    <dbReference type="NCBI Taxonomy" id="2963937"/>
    <lineage>
        <taxon>Bacteria</taxon>
        <taxon>Pseudomonadati</taxon>
        <taxon>Pseudomonadota</taxon>
        <taxon>Gammaproteobacteria</taxon>
        <taxon>Lysobacterales</taxon>
        <taxon>Rhodanobacteraceae</taxon>
        <taxon>Tahibacter</taxon>
    </lineage>
</organism>
<feature type="compositionally biased region" description="Pro residues" evidence="3">
    <location>
        <begin position="381"/>
        <end position="392"/>
    </location>
</feature>
<feature type="domain" description="Multidrug resistance protein MdtA-like alpha-helical hairpin" evidence="5">
    <location>
        <begin position="103"/>
        <end position="171"/>
    </location>
</feature>
<keyword evidence="10" id="KW-1185">Reference proteome</keyword>
<evidence type="ECO:0000256" key="3">
    <source>
        <dbReference type="SAM" id="MobiDB-lite"/>
    </source>
</evidence>
<feature type="signal peptide" evidence="4">
    <location>
        <begin position="1"/>
        <end position="19"/>
    </location>
</feature>
<keyword evidence="4" id="KW-0732">Signal</keyword>
<protein>
    <submittedName>
        <fullName evidence="9">Lipoprotein</fullName>
    </submittedName>
</protein>
<dbReference type="Gene3D" id="2.40.420.20">
    <property type="match status" value="1"/>
</dbReference>
<evidence type="ECO:0000259" key="7">
    <source>
        <dbReference type="Pfam" id="PF25944"/>
    </source>
</evidence>
<dbReference type="PROSITE" id="PS51257">
    <property type="entry name" value="PROKAR_LIPOPROTEIN"/>
    <property type="match status" value="1"/>
</dbReference>
<feature type="domain" description="Multidrug resistance protein MdtA-like barrel-sandwich hybrid" evidence="6">
    <location>
        <begin position="61"/>
        <end position="203"/>
    </location>
</feature>
<gene>
    <name evidence="9" type="ORF">NM961_01645</name>
</gene>
<dbReference type="Gene3D" id="1.10.287.470">
    <property type="entry name" value="Helix hairpin bin"/>
    <property type="match status" value="1"/>
</dbReference>
<evidence type="ECO:0000256" key="4">
    <source>
        <dbReference type="SAM" id="SignalP"/>
    </source>
</evidence>
<keyword evidence="9" id="KW-0449">Lipoprotein</keyword>
<dbReference type="InterPro" id="IPR058624">
    <property type="entry name" value="MdtA-like_HH"/>
</dbReference>
<dbReference type="Pfam" id="PF25876">
    <property type="entry name" value="HH_MFP_RND"/>
    <property type="match status" value="1"/>
</dbReference>